<organism evidence="1 2">
    <name type="scientific">Cetraspora pellucida</name>
    <dbReference type="NCBI Taxonomy" id="1433469"/>
    <lineage>
        <taxon>Eukaryota</taxon>
        <taxon>Fungi</taxon>
        <taxon>Fungi incertae sedis</taxon>
        <taxon>Mucoromycota</taxon>
        <taxon>Glomeromycotina</taxon>
        <taxon>Glomeromycetes</taxon>
        <taxon>Diversisporales</taxon>
        <taxon>Gigasporaceae</taxon>
        <taxon>Cetraspora</taxon>
    </lineage>
</organism>
<gene>
    <name evidence="1" type="ORF">SPELUC_LOCUS1313</name>
</gene>
<dbReference type="EMBL" id="CAJVPW010000675">
    <property type="protein sequence ID" value="CAG8462247.1"/>
    <property type="molecule type" value="Genomic_DNA"/>
</dbReference>
<sequence>MQQEVMLQVYDKNQLTSYEEDYESETLTLLEAENTLELKTLTLLEPEITEPKTLTSLEPEIILEPKTLTPLESEKNTLESETPLELIANDNI</sequence>
<evidence type="ECO:0000313" key="1">
    <source>
        <dbReference type="EMBL" id="CAG8462247.1"/>
    </source>
</evidence>
<name>A0ACA9KAI9_9GLOM</name>
<protein>
    <submittedName>
        <fullName evidence="1">10354_t:CDS:1</fullName>
    </submittedName>
</protein>
<evidence type="ECO:0000313" key="2">
    <source>
        <dbReference type="Proteomes" id="UP000789366"/>
    </source>
</evidence>
<dbReference type="Proteomes" id="UP000789366">
    <property type="component" value="Unassembled WGS sequence"/>
</dbReference>
<proteinExistence type="predicted"/>
<reference evidence="1" key="1">
    <citation type="submission" date="2021-06" db="EMBL/GenBank/DDBJ databases">
        <authorList>
            <person name="Kallberg Y."/>
            <person name="Tangrot J."/>
            <person name="Rosling A."/>
        </authorList>
    </citation>
    <scope>NUCLEOTIDE SEQUENCE</scope>
    <source>
        <strain evidence="1">28 12/20/2015</strain>
    </source>
</reference>
<keyword evidence="2" id="KW-1185">Reference proteome</keyword>
<accession>A0ACA9KAI9</accession>
<comment type="caution">
    <text evidence="1">The sequence shown here is derived from an EMBL/GenBank/DDBJ whole genome shotgun (WGS) entry which is preliminary data.</text>
</comment>